<evidence type="ECO:0000313" key="10">
    <source>
        <dbReference type="Proteomes" id="UP000002417"/>
    </source>
</evidence>
<accession>A7IG46</accession>
<sequence length="213" mass="23082">MTDARMSAVIHVIDDDEAVRESLAFLLATAGHTVHTHASARHFLDAGMPAADPSMSCIITDVRMPDMTGIDLLQHLQEKGSTVPVIVVTGHGDVPLAVEAMKLGAADFLEKPFDDVAILDTVKSALARREKAYQHDALREQVSERIAALSQRERQVLECLVVGQANKTIAYELGISPRTVEVYRANVMTKMKAQSLSELVRMALLAGISPKAA</sequence>
<dbReference type="CDD" id="cd06170">
    <property type="entry name" value="LuxR_C_like"/>
    <property type="match status" value="1"/>
</dbReference>
<keyword evidence="5" id="KW-0804">Transcription</keyword>
<dbReference type="CDD" id="cd17537">
    <property type="entry name" value="REC_FixJ"/>
    <property type="match status" value="1"/>
</dbReference>
<evidence type="ECO:0000259" key="8">
    <source>
        <dbReference type="PROSITE" id="PS50110"/>
    </source>
</evidence>
<evidence type="ECO:0000256" key="2">
    <source>
        <dbReference type="ARBA" id="ARBA00023012"/>
    </source>
</evidence>
<dbReference type="PROSITE" id="PS50110">
    <property type="entry name" value="RESPONSE_REGULATORY"/>
    <property type="match status" value="1"/>
</dbReference>
<dbReference type="eggNOG" id="COG4566">
    <property type="taxonomic scope" value="Bacteria"/>
</dbReference>
<dbReference type="SMART" id="SM00421">
    <property type="entry name" value="HTH_LUXR"/>
    <property type="match status" value="1"/>
</dbReference>
<dbReference type="PANTHER" id="PTHR44688:SF16">
    <property type="entry name" value="DNA-BINDING TRANSCRIPTIONAL ACTIVATOR DEVR_DOSR"/>
    <property type="match status" value="1"/>
</dbReference>
<dbReference type="STRING" id="78245.Xaut_1744"/>
<dbReference type="SMART" id="SM00448">
    <property type="entry name" value="REC"/>
    <property type="match status" value="1"/>
</dbReference>
<evidence type="ECO:0000256" key="6">
    <source>
        <dbReference type="PROSITE-ProRule" id="PRU00169"/>
    </source>
</evidence>
<feature type="modified residue" description="4-aspartylphosphate" evidence="6">
    <location>
        <position position="61"/>
    </location>
</feature>
<dbReference type="Gene3D" id="3.40.50.2300">
    <property type="match status" value="1"/>
</dbReference>
<feature type="domain" description="Response regulatory" evidence="8">
    <location>
        <begin position="9"/>
        <end position="126"/>
    </location>
</feature>
<dbReference type="Pfam" id="PF00072">
    <property type="entry name" value="Response_reg"/>
    <property type="match status" value="1"/>
</dbReference>
<evidence type="ECO:0000313" key="9">
    <source>
        <dbReference type="EMBL" id="ABS66989.1"/>
    </source>
</evidence>
<dbReference type="NCBIfam" id="NF006900">
    <property type="entry name" value="PRK09390.1"/>
    <property type="match status" value="1"/>
</dbReference>
<dbReference type="OrthoDB" id="9782655at2"/>
<dbReference type="PANTHER" id="PTHR44688">
    <property type="entry name" value="DNA-BINDING TRANSCRIPTIONAL ACTIVATOR DEVR_DOSR"/>
    <property type="match status" value="1"/>
</dbReference>
<dbReference type="Gene3D" id="1.10.10.10">
    <property type="entry name" value="Winged helix-like DNA-binding domain superfamily/Winged helix DNA-binding domain"/>
    <property type="match status" value="1"/>
</dbReference>
<name>A7IG46_XANP2</name>
<dbReference type="GO" id="GO:0006355">
    <property type="term" value="P:regulation of DNA-templated transcription"/>
    <property type="evidence" value="ECO:0007669"/>
    <property type="project" value="InterPro"/>
</dbReference>
<dbReference type="AlphaFoldDB" id="A7IG46"/>
<dbReference type="KEGG" id="xau:Xaut_1744"/>
<dbReference type="EMBL" id="CP000781">
    <property type="protein sequence ID" value="ABS66989.1"/>
    <property type="molecule type" value="Genomic_DNA"/>
</dbReference>
<dbReference type="Proteomes" id="UP000002417">
    <property type="component" value="Chromosome"/>
</dbReference>
<evidence type="ECO:0000256" key="5">
    <source>
        <dbReference type="ARBA" id="ARBA00023163"/>
    </source>
</evidence>
<evidence type="ECO:0000256" key="4">
    <source>
        <dbReference type="ARBA" id="ARBA00023125"/>
    </source>
</evidence>
<dbReference type="PROSITE" id="PS00622">
    <property type="entry name" value="HTH_LUXR_1"/>
    <property type="match status" value="1"/>
</dbReference>
<dbReference type="SUPFAM" id="SSF46894">
    <property type="entry name" value="C-terminal effector domain of the bipartite response regulators"/>
    <property type="match status" value="1"/>
</dbReference>
<keyword evidence="3" id="KW-0805">Transcription regulation</keyword>
<dbReference type="PROSITE" id="PS50043">
    <property type="entry name" value="HTH_LUXR_2"/>
    <property type="match status" value="1"/>
</dbReference>
<evidence type="ECO:0000259" key="7">
    <source>
        <dbReference type="PROSITE" id="PS50043"/>
    </source>
</evidence>
<dbReference type="GO" id="GO:0000160">
    <property type="term" value="P:phosphorelay signal transduction system"/>
    <property type="evidence" value="ECO:0007669"/>
    <property type="project" value="UniProtKB-KW"/>
</dbReference>
<dbReference type="InterPro" id="IPR000792">
    <property type="entry name" value="Tscrpt_reg_LuxR_C"/>
</dbReference>
<keyword evidence="4" id="KW-0238">DNA-binding</keyword>
<dbReference type="InterPro" id="IPR001789">
    <property type="entry name" value="Sig_transdc_resp-reg_receiver"/>
</dbReference>
<dbReference type="InterPro" id="IPR036388">
    <property type="entry name" value="WH-like_DNA-bd_sf"/>
</dbReference>
<dbReference type="FunFam" id="3.40.50.2300:FF:000018">
    <property type="entry name" value="DNA-binding transcriptional regulator NtrC"/>
    <property type="match status" value="1"/>
</dbReference>
<keyword evidence="2" id="KW-0902">Two-component regulatory system</keyword>
<evidence type="ECO:0000256" key="1">
    <source>
        <dbReference type="ARBA" id="ARBA00022553"/>
    </source>
</evidence>
<dbReference type="HOGENOM" id="CLU_000445_90_4_5"/>
<proteinExistence type="predicted"/>
<keyword evidence="1 6" id="KW-0597">Phosphoprotein</keyword>
<keyword evidence="10" id="KW-1185">Reference proteome</keyword>
<dbReference type="SUPFAM" id="SSF52172">
    <property type="entry name" value="CheY-like"/>
    <property type="match status" value="1"/>
</dbReference>
<feature type="domain" description="HTH luxR-type" evidence="7">
    <location>
        <begin position="142"/>
        <end position="207"/>
    </location>
</feature>
<reference evidence="9 10" key="1">
    <citation type="submission" date="2007-07" db="EMBL/GenBank/DDBJ databases">
        <title>Complete sequence of chromosome of Xanthobacter autotrophicus Py2.</title>
        <authorList>
            <consortium name="US DOE Joint Genome Institute"/>
            <person name="Copeland A."/>
            <person name="Lucas S."/>
            <person name="Lapidus A."/>
            <person name="Barry K."/>
            <person name="Glavina del Rio T."/>
            <person name="Hammon N."/>
            <person name="Israni S."/>
            <person name="Dalin E."/>
            <person name="Tice H."/>
            <person name="Pitluck S."/>
            <person name="Sims D."/>
            <person name="Brettin T."/>
            <person name="Bruce D."/>
            <person name="Detter J.C."/>
            <person name="Han C."/>
            <person name="Tapia R."/>
            <person name="Brainard J."/>
            <person name="Schmutz J."/>
            <person name="Larimer F."/>
            <person name="Land M."/>
            <person name="Hauser L."/>
            <person name="Kyrpides N."/>
            <person name="Kim E."/>
            <person name="Ensigns S.A."/>
            <person name="Richardson P."/>
        </authorList>
    </citation>
    <scope>NUCLEOTIDE SEQUENCE [LARGE SCALE GENOMIC DNA]</scope>
    <source>
        <strain evidence="10">ATCC BAA-1158 / Py2</strain>
    </source>
</reference>
<organism evidence="9 10">
    <name type="scientific">Xanthobacter autotrophicus (strain ATCC BAA-1158 / Py2)</name>
    <dbReference type="NCBI Taxonomy" id="78245"/>
    <lineage>
        <taxon>Bacteria</taxon>
        <taxon>Pseudomonadati</taxon>
        <taxon>Pseudomonadota</taxon>
        <taxon>Alphaproteobacteria</taxon>
        <taxon>Hyphomicrobiales</taxon>
        <taxon>Xanthobacteraceae</taxon>
        <taxon>Xanthobacter</taxon>
    </lineage>
</organism>
<dbReference type="GO" id="GO:0003677">
    <property type="term" value="F:DNA binding"/>
    <property type="evidence" value="ECO:0007669"/>
    <property type="project" value="UniProtKB-KW"/>
</dbReference>
<dbReference type="Pfam" id="PF00196">
    <property type="entry name" value="GerE"/>
    <property type="match status" value="1"/>
</dbReference>
<dbReference type="PhylomeDB" id="A7IG46"/>
<gene>
    <name evidence="9" type="ordered locus">Xaut_1744</name>
</gene>
<protein>
    <submittedName>
        <fullName evidence="9">Response regulator receiver protein</fullName>
    </submittedName>
</protein>
<dbReference type="InterPro" id="IPR016032">
    <property type="entry name" value="Sig_transdc_resp-reg_C-effctor"/>
</dbReference>
<dbReference type="PRINTS" id="PR00038">
    <property type="entry name" value="HTHLUXR"/>
</dbReference>
<dbReference type="InterPro" id="IPR011006">
    <property type="entry name" value="CheY-like_superfamily"/>
</dbReference>
<evidence type="ECO:0000256" key="3">
    <source>
        <dbReference type="ARBA" id="ARBA00023015"/>
    </source>
</evidence>